<dbReference type="Proteomes" id="UP000198897">
    <property type="component" value="Unassembled WGS sequence"/>
</dbReference>
<protein>
    <submittedName>
        <fullName evidence="1">Uncharacterized protein</fullName>
    </submittedName>
</protein>
<keyword evidence="2" id="KW-1185">Reference proteome</keyword>
<accession>A0A1I2TR78</accession>
<gene>
    <name evidence="1" type="ORF">SAMN05216353_1726</name>
</gene>
<evidence type="ECO:0000313" key="1">
    <source>
        <dbReference type="EMBL" id="SFG64966.1"/>
    </source>
</evidence>
<evidence type="ECO:0000313" key="2">
    <source>
        <dbReference type="Proteomes" id="UP000198897"/>
    </source>
</evidence>
<organism evidence="1 2">
    <name type="scientific">Halobacillus alkaliphilus</name>
    <dbReference type="NCBI Taxonomy" id="396056"/>
    <lineage>
        <taxon>Bacteria</taxon>
        <taxon>Bacillati</taxon>
        <taxon>Bacillota</taxon>
        <taxon>Bacilli</taxon>
        <taxon>Bacillales</taxon>
        <taxon>Bacillaceae</taxon>
        <taxon>Halobacillus</taxon>
    </lineage>
</organism>
<reference evidence="2" key="1">
    <citation type="submission" date="2016-10" db="EMBL/GenBank/DDBJ databases">
        <authorList>
            <person name="Varghese N."/>
            <person name="Submissions S."/>
        </authorList>
    </citation>
    <scope>NUCLEOTIDE SEQUENCE [LARGE SCALE GENOMIC DNA]</scope>
    <source>
        <strain evidence="2">FP5</strain>
    </source>
</reference>
<dbReference type="AlphaFoldDB" id="A0A1I2TR78"/>
<name>A0A1I2TR78_9BACI</name>
<dbReference type="EMBL" id="FOOG01000072">
    <property type="protein sequence ID" value="SFG64966.1"/>
    <property type="molecule type" value="Genomic_DNA"/>
</dbReference>
<proteinExistence type="predicted"/>
<sequence>MSSSFIHVFRDCAALAFSLETEVETYIGAG</sequence>